<keyword evidence="2" id="KW-1185">Reference proteome</keyword>
<dbReference type="AlphaFoldDB" id="A0A6M0PC88"/>
<dbReference type="EMBL" id="JAAIWK010000046">
    <property type="protein sequence ID" value="NEY21710.1"/>
    <property type="molecule type" value="Genomic_DNA"/>
</dbReference>
<dbReference type="InterPro" id="IPR029063">
    <property type="entry name" value="SAM-dependent_MTases_sf"/>
</dbReference>
<dbReference type="Gene3D" id="2.20.25.110">
    <property type="entry name" value="S-adenosyl-L-methionine-dependent methyltransferases"/>
    <property type="match status" value="1"/>
</dbReference>
<protein>
    <recommendedName>
        <fullName evidence="3">Methyltransferase domain-containing protein</fullName>
    </recommendedName>
</protein>
<dbReference type="CDD" id="cd02440">
    <property type="entry name" value="AdoMet_MTases"/>
    <property type="match status" value="1"/>
</dbReference>
<dbReference type="SUPFAM" id="SSF53335">
    <property type="entry name" value="S-adenosyl-L-methionine-dependent methyltransferases"/>
    <property type="match status" value="1"/>
</dbReference>
<evidence type="ECO:0008006" key="3">
    <source>
        <dbReference type="Google" id="ProtNLM"/>
    </source>
</evidence>
<accession>A0A6M0PC88</accession>
<name>A0A6M0PC88_9BACI</name>
<organism evidence="1 2">
    <name type="scientific">Heyndrickxia ginsengihumi</name>
    <dbReference type="NCBI Taxonomy" id="363870"/>
    <lineage>
        <taxon>Bacteria</taxon>
        <taxon>Bacillati</taxon>
        <taxon>Bacillota</taxon>
        <taxon>Bacilli</taxon>
        <taxon>Bacillales</taxon>
        <taxon>Bacillaceae</taxon>
        <taxon>Heyndrickxia</taxon>
    </lineage>
</organism>
<evidence type="ECO:0000313" key="2">
    <source>
        <dbReference type="Proteomes" id="UP000476934"/>
    </source>
</evidence>
<gene>
    <name evidence="1" type="ORF">G4D61_17490</name>
</gene>
<reference evidence="1 2" key="1">
    <citation type="submission" date="2020-02" db="EMBL/GenBank/DDBJ databases">
        <authorList>
            <person name="Feng H."/>
        </authorList>
    </citation>
    <scope>NUCLEOTIDE SEQUENCE [LARGE SCALE GENOMIC DNA]</scope>
    <source>
        <strain evidence="1 2">Gsoil 114</strain>
    </source>
</reference>
<dbReference type="Gene3D" id="3.40.50.150">
    <property type="entry name" value="Vaccinia Virus protein VP39"/>
    <property type="match status" value="1"/>
</dbReference>
<reference evidence="1 2" key="2">
    <citation type="submission" date="2020-03" db="EMBL/GenBank/DDBJ databases">
        <title>Bacillus aquiflavi sp. nov., isolated from yellow water of strong flavor Chinese baijiu in Yibin region of China.</title>
        <authorList>
            <person name="Xie J."/>
        </authorList>
    </citation>
    <scope>NUCLEOTIDE SEQUENCE [LARGE SCALE GENOMIC DNA]</scope>
    <source>
        <strain evidence="1 2">Gsoil 114</strain>
    </source>
</reference>
<dbReference type="Proteomes" id="UP000476934">
    <property type="component" value="Unassembled WGS sequence"/>
</dbReference>
<sequence length="241" mass="28439">MQTNKLISEKFRNLEGSLNLVELYSENIFSQYYSDIQTENFLNDLEYYKSRLTKSENIIELASGSGRILIPLAEDGYNIVGIEKEKEMIMKMEKHQDKVIHENIFCVEKLKKEYSRTDCLLLPATSISLFSLENFAELLNSIKIMNKGLRIILDVYNLRKFLSEKPKKEITEKGTFYYLNFEEDNCIIYNIFHKESQKIGYSVKFNHNWKDIVSMLQKIGFYVKITNPQKDYFIIEGVMHE</sequence>
<proteinExistence type="predicted"/>
<evidence type="ECO:0000313" key="1">
    <source>
        <dbReference type="EMBL" id="NEY21710.1"/>
    </source>
</evidence>
<dbReference type="RefSeq" id="WP_163174598.1">
    <property type="nucleotide sequence ID" value="NZ_JAAIWK010000046.1"/>
</dbReference>
<comment type="caution">
    <text evidence="1">The sequence shown here is derived from an EMBL/GenBank/DDBJ whole genome shotgun (WGS) entry which is preliminary data.</text>
</comment>